<dbReference type="GO" id="GO:0015145">
    <property type="term" value="F:monosaccharide transmembrane transporter activity"/>
    <property type="evidence" value="ECO:0007669"/>
    <property type="project" value="InterPro"/>
</dbReference>
<dbReference type="InterPro" id="IPR044778">
    <property type="entry name" value="MFS_STP/MST-like_plant"/>
</dbReference>
<feature type="transmembrane region" description="Helical" evidence="10">
    <location>
        <begin position="377"/>
        <end position="403"/>
    </location>
</feature>
<dbReference type="SUPFAM" id="SSF103473">
    <property type="entry name" value="MFS general substrate transporter"/>
    <property type="match status" value="1"/>
</dbReference>
<dbReference type="AlphaFoldDB" id="A0AAV1IIQ7"/>
<reference evidence="12 13" key="1">
    <citation type="submission" date="2023-10" db="EMBL/GenBank/DDBJ databases">
        <authorList>
            <person name="Maclean D."/>
            <person name="Macfadyen A."/>
        </authorList>
    </citation>
    <scope>NUCLEOTIDE SEQUENCE [LARGE SCALE GENOMIC DNA]</scope>
</reference>
<evidence type="ECO:0000256" key="7">
    <source>
        <dbReference type="ARBA" id="ARBA00022989"/>
    </source>
</evidence>
<feature type="transmembrane region" description="Helical" evidence="10">
    <location>
        <begin position="16"/>
        <end position="36"/>
    </location>
</feature>
<feature type="transmembrane region" description="Helical" evidence="10">
    <location>
        <begin position="344"/>
        <end position="365"/>
    </location>
</feature>
<dbReference type="InterPro" id="IPR005829">
    <property type="entry name" value="Sugar_transporter_CS"/>
</dbReference>
<evidence type="ECO:0000256" key="4">
    <source>
        <dbReference type="ARBA" id="ARBA00022597"/>
    </source>
</evidence>
<feature type="transmembrane region" description="Helical" evidence="10">
    <location>
        <begin position="447"/>
        <end position="466"/>
    </location>
</feature>
<keyword evidence="8 10" id="KW-0472">Membrane</keyword>
<feature type="transmembrane region" description="Helical" evidence="10">
    <location>
        <begin position="194"/>
        <end position="217"/>
    </location>
</feature>
<dbReference type="PANTHER" id="PTHR23500:SF357">
    <property type="entry name" value="IP12678P"/>
    <property type="match status" value="1"/>
</dbReference>
<evidence type="ECO:0000313" key="12">
    <source>
        <dbReference type="EMBL" id="CAK0787218.1"/>
    </source>
</evidence>
<sequence>MEKTTGALASQQGGGLTAYVFAAAVIAAQAGLIFGYDLGITGGVTSFSSFESKFFPEVLGKERSGQGVTYCQYDNQALQLFTSSLYLAGIFSTLVGGYTSRRLGRKLTISIAGACFIIGITLCAAAVQISMLIVGRIIIGLGVGFGNQAVPVFLSEMGPPRLRGALNNMFQLATSCGILLAQLVNYAVRNLGPYQWRVSLAIAGAPALLLFFGMLLVPDTPNSLAERGRPDQARKVLERIRGTSQVDTEMKSIVAAVEKGNKAGNAWRLLFSKGFRPGLVISISVAFFSQINGINAILFFAPIIFKSLGNGQSMSLLGAVAIGAAMVLGTLVAITIVDRCGRRTLLIAGGIQMCLAEVAVGILLAAGLNGGSLSEGLGVAVIVMFCLFALGFAWSWGPMAWLLPSEVQPLETRSVGQSFATAVNFLVAFIIGQSFLSTLCAMRWGAFIFYAAFVAIAVAVAVLFIPETKGVPIEAMSEVWESHWLWRRLHRQAACMERVSTDPSGDLLASPGA</sequence>
<dbReference type="FunFam" id="1.20.1250.20:FF:000002">
    <property type="entry name" value="Sugar transport protein 13"/>
    <property type="match status" value="1"/>
</dbReference>
<keyword evidence="7 10" id="KW-1133">Transmembrane helix</keyword>
<evidence type="ECO:0000256" key="5">
    <source>
        <dbReference type="ARBA" id="ARBA00022692"/>
    </source>
</evidence>
<dbReference type="PANTHER" id="PTHR23500">
    <property type="entry name" value="SOLUTE CARRIER FAMILY 2, FACILITATED GLUCOSE TRANSPORTER"/>
    <property type="match status" value="1"/>
</dbReference>
<evidence type="ECO:0000256" key="10">
    <source>
        <dbReference type="SAM" id="Phobius"/>
    </source>
</evidence>
<dbReference type="InterPro" id="IPR020846">
    <property type="entry name" value="MFS_dom"/>
</dbReference>
<evidence type="ECO:0000256" key="1">
    <source>
        <dbReference type="ARBA" id="ARBA00004141"/>
    </source>
</evidence>
<keyword evidence="13" id="KW-1185">Reference proteome</keyword>
<evidence type="ECO:0000256" key="9">
    <source>
        <dbReference type="RuleBase" id="RU003346"/>
    </source>
</evidence>
<feature type="transmembrane region" description="Helical" evidence="10">
    <location>
        <begin position="316"/>
        <end position="337"/>
    </location>
</feature>
<comment type="caution">
    <text evidence="12">The sequence shown here is derived from an EMBL/GenBank/DDBJ whole genome shotgun (WGS) entry which is preliminary data.</text>
</comment>
<organism evidence="12 13">
    <name type="scientific">Coccomyxa viridis</name>
    <dbReference type="NCBI Taxonomy" id="1274662"/>
    <lineage>
        <taxon>Eukaryota</taxon>
        <taxon>Viridiplantae</taxon>
        <taxon>Chlorophyta</taxon>
        <taxon>core chlorophytes</taxon>
        <taxon>Trebouxiophyceae</taxon>
        <taxon>Trebouxiophyceae incertae sedis</taxon>
        <taxon>Coccomyxaceae</taxon>
        <taxon>Coccomyxa</taxon>
    </lineage>
</organism>
<keyword evidence="3 9" id="KW-0813">Transport</keyword>
<feature type="transmembrane region" description="Helical" evidence="10">
    <location>
        <begin position="107"/>
        <end position="127"/>
    </location>
</feature>
<dbReference type="Gene3D" id="1.20.1250.20">
    <property type="entry name" value="MFS general substrate transporter like domains"/>
    <property type="match status" value="1"/>
</dbReference>
<dbReference type="InterPro" id="IPR003663">
    <property type="entry name" value="Sugar/inositol_transpt"/>
</dbReference>
<keyword evidence="4" id="KW-0762">Sugar transport</keyword>
<dbReference type="NCBIfam" id="TIGR00879">
    <property type="entry name" value="SP"/>
    <property type="match status" value="1"/>
</dbReference>
<feature type="domain" description="Major facilitator superfamily (MFS) profile" evidence="11">
    <location>
        <begin position="23"/>
        <end position="469"/>
    </location>
</feature>
<accession>A0AAV1IIQ7</accession>
<dbReference type="InterPro" id="IPR045262">
    <property type="entry name" value="STP/PLT_plant"/>
</dbReference>
<dbReference type="PROSITE" id="PS00217">
    <property type="entry name" value="SUGAR_TRANSPORT_2"/>
    <property type="match status" value="1"/>
</dbReference>
<feature type="transmembrane region" description="Helical" evidence="10">
    <location>
        <begin position="278"/>
        <end position="304"/>
    </location>
</feature>
<evidence type="ECO:0000313" key="13">
    <source>
        <dbReference type="Proteomes" id="UP001314263"/>
    </source>
</evidence>
<feature type="transmembrane region" description="Helical" evidence="10">
    <location>
        <begin position="166"/>
        <end position="188"/>
    </location>
</feature>
<name>A0AAV1IIQ7_9CHLO</name>
<dbReference type="EMBL" id="CAUYUE010000016">
    <property type="protein sequence ID" value="CAK0787218.1"/>
    <property type="molecule type" value="Genomic_DNA"/>
</dbReference>
<evidence type="ECO:0000256" key="6">
    <source>
        <dbReference type="ARBA" id="ARBA00022847"/>
    </source>
</evidence>
<proteinExistence type="inferred from homology"/>
<comment type="subcellular location">
    <subcellularLocation>
        <location evidence="1">Membrane</location>
        <topology evidence="1">Multi-pass membrane protein</topology>
    </subcellularLocation>
</comment>
<dbReference type="PRINTS" id="PR00171">
    <property type="entry name" value="SUGRTRNSPORT"/>
</dbReference>
<dbReference type="InterPro" id="IPR036259">
    <property type="entry name" value="MFS_trans_sf"/>
</dbReference>
<comment type="similarity">
    <text evidence="2 9">Belongs to the major facilitator superfamily. Sugar transporter (TC 2.A.1.1) family.</text>
</comment>
<feature type="transmembrane region" description="Helical" evidence="10">
    <location>
        <begin position="77"/>
        <end position="95"/>
    </location>
</feature>
<dbReference type="Pfam" id="PF00083">
    <property type="entry name" value="Sugar_tr"/>
    <property type="match status" value="1"/>
</dbReference>
<dbReference type="Proteomes" id="UP001314263">
    <property type="component" value="Unassembled WGS sequence"/>
</dbReference>
<evidence type="ECO:0000256" key="8">
    <source>
        <dbReference type="ARBA" id="ARBA00023136"/>
    </source>
</evidence>
<protein>
    <recommendedName>
        <fullName evidence="11">Major facilitator superfamily (MFS) profile domain-containing protein</fullName>
    </recommendedName>
</protein>
<evidence type="ECO:0000259" key="11">
    <source>
        <dbReference type="PROSITE" id="PS50850"/>
    </source>
</evidence>
<feature type="transmembrane region" description="Helical" evidence="10">
    <location>
        <begin position="133"/>
        <end position="154"/>
    </location>
</feature>
<evidence type="ECO:0000256" key="2">
    <source>
        <dbReference type="ARBA" id="ARBA00010992"/>
    </source>
</evidence>
<feature type="transmembrane region" description="Helical" evidence="10">
    <location>
        <begin position="415"/>
        <end position="435"/>
    </location>
</feature>
<keyword evidence="6" id="KW-0769">Symport</keyword>
<gene>
    <name evidence="12" type="ORF">CVIRNUC_010434</name>
</gene>
<dbReference type="PROSITE" id="PS50850">
    <property type="entry name" value="MFS"/>
    <property type="match status" value="1"/>
</dbReference>
<dbReference type="GO" id="GO:0015293">
    <property type="term" value="F:symporter activity"/>
    <property type="evidence" value="ECO:0007669"/>
    <property type="project" value="UniProtKB-KW"/>
</dbReference>
<dbReference type="InterPro" id="IPR005828">
    <property type="entry name" value="MFS_sugar_transport-like"/>
</dbReference>
<dbReference type="GO" id="GO:0016020">
    <property type="term" value="C:membrane"/>
    <property type="evidence" value="ECO:0007669"/>
    <property type="project" value="UniProtKB-SubCell"/>
</dbReference>
<evidence type="ECO:0000256" key="3">
    <source>
        <dbReference type="ARBA" id="ARBA00022448"/>
    </source>
</evidence>
<dbReference type="CDD" id="cd17361">
    <property type="entry name" value="MFS_STP"/>
    <property type="match status" value="1"/>
</dbReference>
<keyword evidence="5 10" id="KW-0812">Transmembrane</keyword>